<organism evidence="8">
    <name type="scientific">Medicago truncatula</name>
    <name type="common">Barrel medic</name>
    <name type="synonym">Medicago tribuloides</name>
    <dbReference type="NCBI Taxonomy" id="3880"/>
    <lineage>
        <taxon>Eukaryota</taxon>
        <taxon>Viridiplantae</taxon>
        <taxon>Streptophyta</taxon>
        <taxon>Embryophyta</taxon>
        <taxon>Tracheophyta</taxon>
        <taxon>Spermatophyta</taxon>
        <taxon>Magnoliopsida</taxon>
        <taxon>eudicotyledons</taxon>
        <taxon>Gunneridae</taxon>
        <taxon>Pentapetalae</taxon>
        <taxon>rosids</taxon>
        <taxon>fabids</taxon>
        <taxon>Fabales</taxon>
        <taxon>Fabaceae</taxon>
        <taxon>Papilionoideae</taxon>
        <taxon>50 kb inversion clade</taxon>
        <taxon>NPAAA clade</taxon>
        <taxon>Hologalegina</taxon>
        <taxon>IRL clade</taxon>
        <taxon>Trifolieae</taxon>
        <taxon>Medicago</taxon>
    </lineage>
</organism>
<reference evidence="13" key="5">
    <citation type="journal article" date="2018" name="Nat. Plants">
        <title>Whole-genome landscape of Medicago truncatula symbiotic genes.</title>
        <authorList>
            <person name="Pecrix Y."/>
            <person name="Staton S.E."/>
            <person name="Sallet E."/>
            <person name="Lelandais-Briere C."/>
            <person name="Moreau S."/>
            <person name="Carrere S."/>
            <person name="Blein T."/>
            <person name="Jardinaud M.F."/>
            <person name="Latrasse D."/>
            <person name="Zouine M."/>
            <person name="Zahm M."/>
            <person name="Kreplak J."/>
            <person name="Mayjonade B."/>
            <person name="Satge C."/>
            <person name="Perez M."/>
            <person name="Cauet S."/>
            <person name="Marande W."/>
            <person name="Chantry-Darmon C."/>
            <person name="Lopez-Roques C."/>
            <person name="Bouchez O."/>
            <person name="Berard A."/>
            <person name="Debelle F."/>
            <person name="Munos S."/>
            <person name="Bendahmane A."/>
            <person name="Berges H."/>
            <person name="Niebel A."/>
            <person name="Buitink J."/>
            <person name="Frugier F."/>
            <person name="Benhamed M."/>
            <person name="Crespi M."/>
            <person name="Gouzy J."/>
            <person name="Gamas P."/>
        </authorList>
    </citation>
    <scope>NUCLEOTIDE SEQUENCE [LARGE SCALE GENOMIC DNA]</scope>
    <source>
        <strain evidence="13">cv. Jemalong A17</strain>
    </source>
</reference>
<sequence>MTEGRGSASMNMVTLISLLCLLVLAESANAASYTVGGTGGWTYNTDTWPNGKKFKAGDVLSFNYDSTTHNVVAVDKSGYNNCKTPGGAKVFSSGSDQIRLSRGQNYFICSYPGHCQSGMKVSIYAV</sequence>
<evidence type="ECO:0000256" key="6">
    <source>
        <dbReference type="SAM" id="SignalP"/>
    </source>
</evidence>
<evidence type="ECO:0000313" key="13">
    <source>
        <dbReference type="Proteomes" id="UP000265566"/>
    </source>
</evidence>
<evidence type="ECO:0000313" key="12">
    <source>
        <dbReference type="Proteomes" id="UP000002051"/>
    </source>
</evidence>
<evidence type="ECO:0000256" key="2">
    <source>
        <dbReference type="ARBA" id="ARBA00023008"/>
    </source>
</evidence>
<reference evidence="8" key="1">
    <citation type="submission" date="2008-12" db="EMBL/GenBank/DDBJ databases">
        <title>Medicago truncatula full length cdna cloning project.</title>
        <authorList>
            <person name="Moskal W."/>
            <person name="Chan A."/>
            <person name="Cheung F."/>
            <person name="Xiao Y."/>
            <person name="Town C.D."/>
        </authorList>
    </citation>
    <scope>NUCLEOTIDE SEQUENCE</scope>
</reference>
<dbReference type="HOGENOM" id="CLU_058719_4_1_1"/>
<keyword evidence="3" id="KW-1015">Disulfide bond</keyword>
<proteinExistence type="evidence at transcript level"/>
<dbReference type="EMBL" id="BT051530">
    <property type="protein sequence ID" value="ACJ84194.1"/>
    <property type="molecule type" value="mRNA"/>
</dbReference>
<keyword evidence="12" id="KW-1185">Reference proteome</keyword>
<evidence type="ECO:0000313" key="11">
    <source>
        <dbReference type="EnsemblPlants" id="KEH35401"/>
    </source>
</evidence>
<dbReference type="ExpressionAtlas" id="B7FHG5">
    <property type="expression patterns" value="differential"/>
</dbReference>
<dbReference type="EMBL" id="CM001219">
    <property type="protein sequence ID" value="KEH35401.1"/>
    <property type="molecule type" value="Genomic_DNA"/>
</dbReference>
<dbReference type="GO" id="GO:0005886">
    <property type="term" value="C:plasma membrane"/>
    <property type="evidence" value="ECO:0000318"/>
    <property type="project" value="GO_Central"/>
</dbReference>
<dbReference type="CDD" id="cd11013">
    <property type="entry name" value="Plantacyanin"/>
    <property type="match status" value="1"/>
</dbReference>
<dbReference type="InterPro" id="IPR041844">
    <property type="entry name" value="Plantacyanin"/>
</dbReference>
<evidence type="ECO:0000256" key="1">
    <source>
        <dbReference type="ARBA" id="ARBA00022723"/>
    </source>
</evidence>
<dbReference type="SMR" id="B7FHG5"/>
<dbReference type="GO" id="GO:0046872">
    <property type="term" value="F:metal ion binding"/>
    <property type="evidence" value="ECO:0007669"/>
    <property type="project" value="UniProtKB-KW"/>
</dbReference>
<feature type="chain" id="PRO_5014567821" description="Basic blue protein" evidence="6">
    <location>
        <begin position="31"/>
        <end position="126"/>
    </location>
</feature>
<keyword evidence="1" id="KW-0479">Metal-binding</keyword>
<evidence type="ECO:0000313" key="10">
    <source>
        <dbReference type="EMBL" id="RHN69538.1"/>
    </source>
</evidence>
<dbReference type="FunFam" id="2.60.40.420:FF:000013">
    <property type="entry name" value="basic blue protein-like"/>
    <property type="match status" value="1"/>
</dbReference>
<reference evidence="10" key="6">
    <citation type="journal article" date="2018" name="Nat. Plants">
        <title>Whole-genome landscape of Medicago truncatula symbiotic genes.</title>
        <authorList>
            <person name="Pecrix Y."/>
            <person name="Gamas P."/>
            <person name="Carrere S."/>
        </authorList>
    </citation>
    <scope>NUCLEOTIDE SEQUENCE</scope>
    <source>
        <tissue evidence="10">Leaves</tissue>
    </source>
</reference>
<evidence type="ECO:0000313" key="8">
    <source>
        <dbReference type="EMBL" id="ACJ84194.1"/>
    </source>
</evidence>
<gene>
    <name evidence="11" type="primary">25489756</name>
    <name evidence="9" type="ordered locus">MTR_3g089035</name>
    <name evidence="10" type="ORF">MtrunA17_Chr3g0125791</name>
</gene>
<dbReference type="Proteomes" id="UP000002051">
    <property type="component" value="Chromosome 3"/>
</dbReference>
<dbReference type="Pfam" id="PF02298">
    <property type="entry name" value="Cu_bind_like"/>
    <property type="match status" value="1"/>
</dbReference>
<dbReference type="PANTHER" id="PTHR33021:SF424">
    <property type="entry name" value="BASIC BLUE PROTEIN"/>
    <property type="match status" value="1"/>
</dbReference>
<keyword evidence="6" id="KW-0732">Signal</keyword>
<accession>B7FHG5</accession>
<dbReference type="KEGG" id="mtr:25489756"/>
<dbReference type="PANTHER" id="PTHR33021">
    <property type="entry name" value="BLUE COPPER PROTEIN"/>
    <property type="match status" value="1"/>
</dbReference>
<dbReference type="OrthoDB" id="1934652at2759"/>
<dbReference type="InterPro" id="IPR028871">
    <property type="entry name" value="BlueCu_1_BS"/>
</dbReference>
<keyword evidence="2" id="KW-0186">Copper</keyword>
<dbReference type="PROSITE" id="PS51485">
    <property type="entry name" value="PHYTOCYANIN"/>
    <property type="match status" value="1"/>
</dbReference>
<reference evidence="9 12" key="3">
    <citation type="journal article" date="2014" name="BMC Genomics">
        <title>An improved genome release (version Mt4.0) for the model legume Medicago truncatula.</title>
        <authorList>
            <person name="Tang H."/>
            <person name="Krishnakumar V."/>
            <person name="Bidwell S."/>
            <person name="Rosen B."/>
            <person name="Chan A."/>
            <person name="Zhou S."/>
            <person name="Gentzbittel L."/>
            <person name="Childs K.L."/>
            <person name="Yandell M."/>
            <person name="Gundlach H."/>
            <person name="Mayer K.F."/>
            <person name="Schwartz D.C."/>
            <person name="Town C.D."/>
        </authorList>
    </citation>
    <scope>GENOME REANNOTATION</scope>
    <source>
        <strain evidence="9">A17</strain>
        <strain evidence="11 12">cv. Jemalong A17</strain>
    </source>
</reference>
<dbReference type="STRING" id="3880.B7FHG5"/>
<evidence type="ECO:0000256" key="4">
    <source>
        <dbReference type="ARBA" id="ARBA00071970"/>
    </source>
</evidence>
<dbReference type="SUPFAM" id="SSF49503">
    <property type="entry name" value="Cupredoxins"/>
    <property type="match status" value="1"/>
</dbReference>
<evidence type="ECO:0000256" key="5">
    <source>
        <dbReference type="ARBA" id="ARBA00082491"/>
    </source>
</evidence>
<dbReference type="EMBL" id="PSQE01000003">
    <property type="protein sequence ID" value="RHN69538.1"/>
    <property type="molecule type" value="Genomic_DNA"/>
</dbReference>
<evidence type="ECO:0000259" key="7">
    <source>
        <dbReference type="PROSITE" id="PS51485"/>
    </source>
</evidence>
<reference evidence="9 12" key="2">
    <citation type="journal article" date="2011" name="Nature">
        <title>The Medicago genome provides insight into the evolution of rhizobial symbioses.</title>
        <authorList>
            <person name="Young N.D."/>
            <person name="Debelle F."/>
            <person name="Oldroyd G.E."/>
            <person name="Geurts R."/>
            <person name="Cannon S.B."/>
            <person name="Udvardi M.K."/>
            <person name="Benedito V.A."/>
            <person name="Mayer K.F."/>
            <person name="Gouzy J."/>
            <person name="Schoof H."/>
            <person name="Van de Peer Y."/>
            <person name="Proost S."/>
            <person name="Cook D.R."/>
            <person name="Meyers B.C."/>
            <person name="Spannagl M."/>
            <person name="Cheung F."/>
            <person name="De Mita S."/>
            <person name="Krishnakumar V."/>
            <person name="Gundlach H."/>
            <person name="Zhou S."/>
            <person name="Mudge J."/>
            <person name="Bharti A.K."/>
            <person name="Murray J.D."/>
            <person name="Naoumkina M.A."/>
            <person name="Rosen B."/>
            <person name="Silverstein K.A."/>
            <person name="Tang H."/>
            <person name="Rombauts S."/>
            <person name="Zhao P.X."/>
            <person name="Zhou P."/>
            <person name="Barbe V."/>
            <person name="Bardou P."/>
            <person name="Bechner M."/>
            <person name="Bellec A."/>
            <person name="Berger A."/>
            <person name="Berges H."/>
            <person name="Bidwell S."/>
            <person name="Bisseling T."/>
            <person name="Choisne N."/>
            <person name="Couloux A."/>
            <person name="Denny R."/>
            <person name="Deshpande S."/>
            <person name="Dai X."/>
            <person name="Doyle J.J."/>
            <person name="Dudez A.M."/>
            <person name="Farmer A.D."/>
            <person name="Fouteau S."/>
            <person name="Franken C."/>
            <person name="Gibelin C."/>
            <person name="Gish J."/>
            <person name="Goldstein S."/>
            <person name="Gonzalez A.J."/>
            <person name="Green P.J."/>
            <person name="Hallab A."/>
            <person name="Hartog M."/>
            <person name="Hua A."/>
            <person name="Humphray S.J."/>
            <person name="Jeong D.H."/>
            <person name="Jing Y."/>
            <person name="Jocker A."/>
            <person name="Kenton S.M."/>
            <person name="Kim D.J."/>
            <person name="Klee K."/>
            <person name="Lai H."/>
            <person name="Lang C."/>
            <person name="Lin S."/>
            <person name="Macmil S.L."/>
            <person name="Magdelenat G."/>
            <person name="Matthews L."/>
            <person name="McCorrison J."/>
            <person name="Monaghan E.L."/>
            <person name="Mun J.H."/>
            <person name="Najar F.Z."/>
            <person name="Nicholson C."/>
            <person name="Noirot C."/>
            <person name="O'Bleness M."/>
            <person name="Paule C.R."/>
            <person name="Poulain J."/>
            <person name="Prion F."/>
            <person name="Qin B."/>
            <person name="Qu C."/>
            <person name="Retzel E.F."/>
            <person name="Riddle C."/>
            <person name="Sallet E."/>
            <person name="Samain S."/>
            <person name="Samson N."/>
            <person name="Sanders I."/>
            <person name="Saurat O."/>
            <person name="Scarpelli C."/>
            <person name="Schiex T."/>
            <person name="Segurens B."/>
            <person name="Severin A.J."/>
            <person name="Sherrier D.J."/>
            <person name="Shi R."/>
            <person name="Sims S."/>
            <person name="Singer S.R."/>
            <person name="Sinharoy S."/>
            <person name="Sterck L."/>
            <person name="Viollet A."/>
            <person name="Wang B.B."/>
            <person name="Wang K."/>
            <person name="Wang M."/>
            <person name="Wang X."/>
            <person name="Warfsmann J."/>
            <person name="Weissenbach J."/>
            <person name="White D.D."/>
            <person name="White J.D."/>
            <person name="Wiley G.B."/>
            <person name="Wincker P."/>
            <person name="Xing Y."/>
            <person name="Yang L."/>
            <person name="Yao Z."/>
            <person name="Ying F."/>
            <person name="Zhai J."/>
            <person name="Zhou L."/>
            <person name="Zuber A."/>
            <person name="Denarie J."/>
            <person name="Dixon R.A."/>
            <person name="May G.D."/>
            <person name="Schwartz D.C."/>
            <person name="Rogers J."/>
            <person name="Quetier F."/>
            <person name="Town C.D."/>
            <person name="Roe B.A."/>
        </authorList>
    </citation>
    <scope>NUCLEOTIDE SEQUENCE [LARGE SCALE GENOMIC DNA]</scope>
    <source>
        <strain evidence="9">A17</strain>
        <strain evidence="11 12">cv. Jemalong A17</strain>
    </source>
</reference>
<name>B7FHG5_MEDTR</name>
<dbReference type="EnsemblPlants" id="KEH35401">
    <property type="protein sequence ID" value="KEH35401"/>
    <property type="gene ID" value="MTR_3g089035"/>
</dbReference>
<dbReference type="Gramene" id="rna18019">
    <property type="protein sequence ID" value="RHN69538.1"/>
    <property type="gene ID" value="gene18019"/>
</dbReference>
<feature type="signal peptide" evidence="6">
    <location>
        <begin position="1"/>
        <end position="30"/>
    </location>
</feature>
<dbReference type="InterPro" id="IPR008972">
    <property type="entry name" value="Cupredoxin"/>
</dbReference>
<evidence type="ECO:0000313" key="9">
    <source>
        <dbReference type="EMBL" id="KEH35401.1"/>
    </source>
</evidence>
<evidence type="ECO:0000256" key="3">
    <source>
        <dbReference type="ARBA" id="ARBA00023157"/>
    </source>
</evidence>
<protein>
    <recommendedName>
        <fullName evidence="4">Basic blue protein</fullName>
    </recommendedName>
    <alternativeName>
        <fullName evidence="5">Plantacyanin</fullName>
    </alternativeName>
</protein>
<dbReference type="PROSITE" id="PS00196">
    <property type="entry name" value="COPPER_BLUE"/>
    <property type="match status" value="1"/>
</dbReference>
<dbReference type="InterPro" id="IPR039391">
    <property type="entry name" value="Phytocyanin-like"/>
</dbReference>
<reference evidence="11" key="4">
    <citation type="submission" date="2015-04" db="UniProtKB">
        <authorList>
            <consortium name="EnsemblPlants"/>
        </authorList>
    </citation>
    <scope>IDENTIFICATION</scope>
    <source>
        <strain evidence="11">cv. Jemalong A17</strain>
    </source>
</reference>
<feature type="domain" description="Phytocyanin" evidence="7">
    <location>
        <begin position="31"/>
        <end position="126"/>
    </location>
</feature>
<dbReference type="Gene3D" id="2.60.40.420">
    <property type="entry name" value="Cupredoxins - blue copper proteins"/>
    <property type="match status" value="1"/>
</dbReference>
<dbReference type="Proteomes" id="UP000265566">
    <property type="component" value="Chromosome 3"/>
</dbReference>
<dbReference type="InterPro" id="IPR003245">
    <property type="entry name" value="Phytocyanin_dom"/>
</dbReference>
<dbReference type="GO" id="GO:0009055">
    <property type="term" value="F:electron transfer activity"/>
    <property type="evidence" value="ECO:0007669"/>
    <property type="project" value="InterPro"/>
</dbReference>
<dbReference type="AlphaFoldDB" id="B7FHG5"/>